<dbReference type="CDD" id="cd05819">
    <property type="entry name" value="NHL"/>
    <property type="match status" value="1"/>
</dbReference>
<evidence type="ECO:0000256" key="2">
    <source>
        <dbReference type="PROSITE-ProRule" id="PRU00504"/>
    </source>
</evidence>
<feature type="repeat" description="NHL" evidence="2">
    <location>
        <begin position="240"/>
        <end position="275"/>
    </location>
</feature>
<feature type="region of interest" description="Disordered" evidence="3">
    <location>
        <begin position="146"/>
        <end position="175"/>
    </location>
</feature>
<evidence type="ECO:0000256" key="1">
    <source>
        <dbReference type="ARBA" id="ARBA00022737"/>
    </source>
</evidence>
<accession>A0A6P4ZXV8</accession>
<feature type="region of interest" description="Disordered" evidence="3">
    <location>
        <begin position="1"/>
        <end position="99"/>
    </location>
</feature>
<dbReference type="GO" id="GO:0043161">
    <property type="term" value="P:proteasome-mediated ubiquitin-dependent protein catabolic process"/>
    <property type="evidence" value="ECO:0007669"/>
    <property type="project" value="TreeGrafter"/>
</dbReference>
<feature type="compositionally biased region" description="Polar residues" evidence="3">
    <location>
        <begin position="153"/>
        <end position="175"/>
    </location>
</feature>
<dbReference type="InterPro" id="IPR050952">
    <property type="entry name" value="TRIM-NHL_E3_ligases"/>
</dbReference>
<keyword evidence="4" id="KW-0472">Membrane</keyword>
<dbReference type="InterPro" id="IPR011042">
    <property type="entry name" value="6-blade_b-propeller_TolB-like"/>
</dbReference>
<dbReference type="RefSeq" id="XP_019646010.1">
    <property type="nucleotide sequence ID" value="XM_019790451.1"/>
</dbReference>
<keyword evidence="1" id="KW-0677">Repeat</keyword>
<keyword evidence="4" id="KW-1133">Transmembrane helix</keyword>
<reference evidence="6" key="1">
    <citation type="submission" date="2025-08" db="UniProtKB">
        <authorList>
            <consortium name="RefSeq"/>
        </authorList>
    </citation>
    <scope>IDENTIFICATION</scope>
    <source>
        <tissue evidence="6">Gonad</tissue>
    </source>
</reference>
<dbReference type="SUPFAM" id="SSF101898">
    <property type="entry name" value="NHL repeat"/>
    <property type="match status" value="1"/>
</dbReference>
<dbReference type="GO" id="GO:0000209">
    <property type="term" value="P:protein polyubiquitination"/>
    <property type="evidence" value="ECO:0007669"/>
    <property type="project" value="TreeGrafter"/>
</dbReference>
<dbReference type="KEGG" id="bbel:109486592"/>
<evidence type="ECO:0000256" key="3">
    <source>
        <dbReference type="SAM" id="MobiDB-lite"/>
    </source>
</evidence>
<protein>
    <submittedName>
        <fullName evidence="6">Uncharacterized protein LOC109486592</fullName>
    </submittedName>
</protein>
<evidence type="ECO:0000313" key="5">
    <source>
        <dbReference type="Proteomes" id="UP000515135"/>
    </source>
</evidence>
<dbReference type="Pfam" id="PF01436">
    <property type="entry name" value="NHL"/>
    <property type="match status" value="1"/>
</dbReference>
<dbReference type="Gene3D" id="2.120.10.30">
    <property type="entry name" value="TolB, C-terminal domain"/>
    <property type="match status" value="1"/>
</dbReference>
<feature type="transmembrane region" description="Helical" evidence="4">
    <location>
        <begin position="118"/>
        <end position="140"/>
    </location>
</feature>
<dbReference type="OrthoDB" id="27136at2759"/>
<dbReference type="AlphaFoldDB" id="A0A6P4ZXV8"/>
<dbReference type="InterPro" id="IPR001258">
    <property type="entry name" value="NHL_repeat"/>
</dbReference>
<dbReference type="GeneID" id="109486592"/>
<dbReference type="GO" id="GO:0061630">
    <property type="term" value="F:ubiquitin protein ligase activity"/>
    <property type="evidence" value="ECO:0007669"/>
    <property type="project" value="TreeGrafter"/>
</dbReference>
<gene>
    <name evidence="6" type="primary">LOC109486592</name>
</gene>
<evidence type="ECO:0000256" key="4">
    <source>
        <dbReference type="SAM" id="Phobius"/>
    </source>
</evidence>
<dbReference type="PANTHER" id="PTHR24104:SF50">
    <property type="entry name" value="SMP-30_GLUCONOLACTONASE_LRE-LIKE REGION DOMAIN-CONTAINING PROTEIN"/>
    <property type="match status" value="1"/>
</dbReference>
<sequence length="506" mass="53946">MLRLAPLPRHLEEQPPPTGTMLSLPRGETTTIDGDPPDPTVAHIYENDDEFRQGLGAPLSRDVLGAPPVPSSPRPARGDDGSAGGQTDSENQPPDAAEEGRSIWERLRHCCQLQGQRIGFIILIIIIASIMVTLMVHVILVHTGSPPLHHGSPVTSNRGTDTTGPTAHAWQSSAEPRTVTLADVTMVDPARGSSPPAAVPAKVETEGPTQATMTMPLSVDTKEVPVGISSARVITFGNASGPGNLRGVCAVTVSPDNKIWVADAYQSRLQVYSMEGAFLHQFPQAAPGLGCPGKTPVDVSIDRDGHIWILINGYPTSVDSVVQFDREGDLKARFDLPNTVPWGASRGMAVGSHVFVTWSIGPSGGVQALQPDGKAMWDVSPRQGMKTPRNIAVSGEGYVYVSDYGRHYVYVYNTTGQYVTKFGGPGHGGDRLDRPKGICTDSSGHVLVVDTCNERVVMYSGRGAYVRDIAIPRRPAEYCTAVGVAVGPGGQLVVASRDTIVVFPRY</sequence>
<organism evidence="5 6">
    <name type="scientific">Branchiostoma belcheri</name>
    <name type="common">Amphioxus</name>
    <dbReference type="NCBI Taxonomy" id="7741"/>
    <lineage>
        <taxon>Eukaryota</taxon>
        <taxon>Metazoa</taxon>
        <taxon>Chordata</taxon>
        <taxon>Cephalochordata</taxon>
        <taxon>Leptocardii</taxon>
        <taxon>Amphioxiformes</taxon>
        <taxon>Branchiostomatidae</taxon>
        <taxon>Branchiostoma</taxon>
    </lineage>
</organism>
<name>A0A6P4ZXV8_BRABE</name>
<feature type="repeat" description="NHL" evidence="2">
    <location>
        <begin position="419"/>
        <end position="462"/>
    </location>
</feature>
<evidence type="ECO:0000313" key="6">
    <source>
        <dbReference type="RefSeq" id="XP_019646010.1"/>
    </source>
</evidence>
<proteinExistence type="predicted"/>
<dbReference type="Proteomes" id="UP000515135">
    <property type="component" value="Unplaced"/>
</dbReference>
<keyword evidence="4" id="KW-0812">Transmembrane</keyword>
<dbReference type="PROSITE" id="PS51125">
    <property type="entry name" value="NHL"/>
    <property type="match status" value="2"/>
</dbReference>
<dbReference type="PANTHER" id="PTHR24104">
    <property type="entry name" value="E3 UBIQUITIN-PROTEIN LIGASE NHLRC1-RELATED"/>
    <property type="match status" value="1"/>
</dbReference>
<keyword evidence="5" id="KW-1185">Reference proteome</keyword>